<protein>
    <submittedName>
        <fullName evidence="1">Uncharacterized protein</fullName>
    </submittedName>
</protein>
<proteinExistence type="predicted"/>
<evidence type="ECO:0000313" key="1">
    <source>
        <dbReference type="EMBL" id="CAA6824317.1"/>
    </source>
</evidence>
<dbReference type="EMBL" id="CACVAV010000380">
    <property type="protein sequence ID" value="CAA6824317.1"/>
    <property type="molecule type" value="Genomic_DNA"/>
</dbReference>
<reference evidence="1" key="1">
    <citation type="submission" date="2020-01" db="EMBL/GenBank/DDBJ databases">
        <authorList>
            <person name="Meier V. D."/>
            <person name="Meier V D."/>
        </authorList>
    </citation>
    <scope>NUCLEOTIDE SEQUENCE</scope>
    <source>
        <strain evidence="1">HLG_WM_MAG_08</strain>
    </source>
</reference>
<organism evidence="1">
    <name type="scientific">uncultured Thiotrichaceae bacterium</name>
    <dbReference type="NCBI Taxonomy" id="298394"/>
    <lineage>
        <taxon>Bacteria</taxon>
        <taxon>Pseudomonadati</taxon>
        <taxon>Pseudomonadota</taxon>
        <taxon>Gammaproteobacteria</taxon>
        <taxon>Thiotrichales</taxon>
        <taxon>Thiotrichaceae</taxon>
        <taxon>environmental samples</taxon>
    </lineage>
</organism>
<accession>A0A6S6U217</accession>
<dbReference type="AlphaFoldDB" id="A0A6S6U217"/>
<feature type="non-terminal residue" evidence="1">
    <location>
        <position position="1"/>
    </location>
</feature>
<sequence length="42" mass="4732">PEQQYSLAQQVRLLTLPAEMGERFKVISLAKVENMPSDAIKT</sequence>
<gene>
    <name evidence="1" type="ORF">HELGO_WM59761</name>
</gene>
<name>A0A6S6U217_9GAMM</name>